<protein>
    <recommendedName>
        <fullName evidence="4">NTF2-like N-terminal transpeptidase domain-containing protein</fullName>
    </recommendedName>
</protein>
<dbReference type="AlphaFoldDB" id="A0A1I0FLD5"/>
<evidence type="ECO:0000313" key="2">
    <source>
        <dbReference type="EMBL" id="SET59028.1"/>
    </source>
</evidence>
<organism evidence="2 3">
    <name type="scientific">Oceanobacillus limi</name>
    <dbReference type="NCBI Taxonomy" id="930131"/>
    <lineage>
        <taxon>Bacteria</taxon>
        <taxon>Bacillati</taxon>
        <taxon>Bacillota</taxon>
        <taxon>Bacilli</taxon>
        <taxon>Bacillales</taxon>
        <taxon>Bacillaceae</taxon>
        <taxon>Oceanobacillus</taxon>
    </lineage>
</organism>
<accession>A0A1I0FLD5</accession>
<dbReference type="InterPro" id="IPR032710">
    <property type="entry name" value="NTF2-like_dom_sf"/>
</dbReference>
<dbReference type="SUPFAM" id="SSF54427">
    <property type="entry name" value="NTF2-like"/>
    <property type="match status" value="1"/>
</dbReference>
<gene>
    <name evidence="2" type="ORF">SAMN05216389_11617</name>
</gene>
<keyword evidence="1" id="KW-1133">Transmembrane helix</keyword>
<name>A0A1I0FLD5_9BACI</name>
<dbReference type="EMBL" id="FOHE01000016">
    <property type="protein sequence ID" value="SET59028.1"/>
    <property type="molecule type" value="Genomic_DNA"/>
</dbReference>
<keyword evidence="3" id="KW-1185">Reference proteome</keyword>
<evidence type="ECO:0000313" key="3">
    <source>
        <dbReference type="Proteomes" id="UP000198618"/>
    </source>
</evidence>
<dbReference type="OrthoDB" id="2720594at2"/>
<keyword evidence="1" id="KW-0812">Transmembrane</keyword>
<proteinExistence type="predicted"/>
<dbReference type="PROSITE" id="PS51257">
    <property type="entry name" value="PROKAR_LIPOPROTEIN"/>
    <property type="match status" value="1"/>
</dbReference>
<evidence type="ECO:0008006" key="4">
    <source>
        <dbReference type="Google" id="ProtNLM"/>
    </source>
</evidence>
<reference evidence="2 3" key="1">
    <citation type="submission" date="2016-10" db="EMBL/GenBank/DDBJ databases">
        <authorList>
            <person name="de Groot N.N."/>
        </authorList>
    </citation>
    <scope>NUCLEOTIDE SEQUENCE [LARGE SCALE GENOMIC DNA]</scope>
    <source>
        <strain evidence="2 3">IBRC-M 10780</strain>
    </source>
</reference>
<dbReference type="STRING" id="930131.SAMN05216389_11617"/>
<keyword evidence="1" id="KW-0472">Membrane</keyword>
<dbReference type="RefSeq" id="WP_090871343.1">
    <property type="nucleotide sequence ID" value="NZ_FOHE01000016.1"/>
</dbReference>
<evidence type="ECO:0000256" key="1">
    <source>
        <dbReference type="SAM" id="Phobius"/>
    </source>
</evidence>
<feature type="transmembrane region" description="Helical" evidence="1">
    <location>
        <begin position="12"/>
        <end position="33"/>
    </location>
</feature>
<sequence>MRNRGVRGIHIIILSSILACMIIVIFVFFTFFYPENRAEEVVEKFYDYEINGLFSESWELFHPLMKEKIPKGEYIQERAGFLVNHLEVTTSNYSIEDTKKLENWQMEAGAEGIPEVFKVLVSQEFNGKYGKVTIKQNVYVTDVDGEWKILWDYKE</sequence>
<dbReference type="Proteomes" id="UP000198618">
    <property type="component" value="Unassembled WGS sequence"/>
</dbReference>